<accession>A0ABT0XCX1</accession>
<evidence type="ECO:0000256" key="1">
    <source>
        <dbReference type="ARBA" id="ARBA00001966"/>
    </source>
</evidence>
<evidence type="ECO:0000313" key="8">
    <source>
        <dbReference type="EMBL" id="MCM2580235.1"/>
    </source>
</evidence>
<dbReference type="SFLD" id="SFLDG01082">
    <property type="entry name" value="B12-binding_domain_containing"/>
    <property type="match status" value="1"/>
</dbReference>
<evidence type="ECO:0000256" key="6">
    <source>
        <dbReference type="SAM" id="MobiDB-lite"/>
    </source>
</evidence>
<dbReference type="NCBIfam" id="TIGR03975">
    <property type="entry name" value="rSAM_ocin_1"/>
    <property type="match status" value="1"/>
</dbReference>
<dbReference type="InterPro" id="IPR058240">
    <property type="entry name" value="rSAM_sf"/>
</dbReference>
<keyword evidence="2" id="KW-0949">S-adenosyl-L-methionine</keyword>
<dbReference type="SFLD" id="SFLDF00324">
    <property type="entry name" value="bacteriocin_maturation"/>
    <property type="match status" value="1"/>
</dbReference>
<proteinExistence type="predicted"/>
<evidence type="ECO:0000313" key="9">
    <source>
        <dbReference type="Proteomes" id="UP001167160"/>
    </source>
</evidence>
<dbReference type="Gene3D" id="3.80.30.20">
    <property type="entry name" value="tm_1862 like domain"/>
    <property type="match status" value="1"/>
</dbReference>
<comment type="cofactor">
    <cofactor evidence="1">
        <name>[4Fe-4S] cluster</name>
        <dbReference type="ChEBI" id="CHEBI:49883"/>
    </cofactor>
</comment>
<dbReference type="InterPro" id="IPR006158">
    <property type="entry name" value="Cobalamin-bd"/>
</dbReference>
<keyword evidence="5" id="KW-0411">Iron-sulfur</keyword>
<dbReference type="PROSITE" id="PS51332">
    <property type="entry name" value="B12_BINDING"/>
    <property type="match status" value="1"/>
</dbReference>
<dbReference type="InterPro" id="IPR023984">
    <property type="entry name" value="rSAM_ocin_1"/>
</dbReference>
<dbReference type="Pfam" id="PF04055">
    <property type="entry name" value="Radical_SAM"/>
    <property type="match status" value="1"/>
</dbReference>
<evidence type="ECO:0000256" key="3">
    <source>
        <dbReference type="ARBA" id="ARBA00022723"/>
    </source>
</evidence>
<dbReference type="PANTHER" id="PTHR43409">
    <property type="entry name" value="ANAEROBIC MAGNESIUM-PROTOPORPHYRIN IX MONOMETHYL ESTER CYCLASE-RELATED"/>
    <property type="match status" value="1"/>
</dbReference>
<dbReference type="SUPFAM" id="SSF102114">
    <property type="entry name" value="Radical SAM enzymes"/>
    <property type="match status" value="1"/>
</dbReference>
<dbReference type="SFLD" id="SFLDS00029">
    <property type="entry name" value="Radical_SAM"/>
    <property type="match status" value="1"/>
</dbReference>
<dbReference type="InterPro" id="IPR051198">
    <property type="entry name" value="BchE-like"/>
</dbReference>
<dbReference type="EMBL" id="JAMQGM010000056">
    <property type="protein sequence ID" value="MCM2580235.1"/>
    <property type="molecule type" value="Genomic_DNA"/>
</dbReference>
<organism evidence="8 9">
    <name type="scientific">Streptomyces meridianus</name>
    <dbReference type="NCBI Taxonomy" id="2938945"/>
    <lineage>
        <taxon>Bacteria</taxon>
        <taxon>Bacillati</taxon>
        <taxon>Actinomycetota</taxon>
        <taxon>Actinomycetes</taxon>
        <taxon>Kitasatosporales</taxon>
        <taxon>Streptomycetaceae</taxon>
        <taxon>Streptomyces</taxon>
    </lineage>
</organism>
<feature type="compositionally biased region" description="Polar residues" evidence="6">
    <location>
        <begin position="242"/>
        <end position="254"/>
    </location>
</feature>
<dbReference type="RefSeq" id="WP_251418884.1">
    <property type="nucleotide sequence ID" value="NZ_JAMQGM010000056.1"/>
</dbReference>
<dbReference type="Gene3D" id="3.40.50.280">
    <property type="entry name" value="Cobalamin-binding domain"/>
    <property type="match status" value="1"/>
</dbReference>
<dbReference type="SMART" id="SM00729">
    <property type="entry name" value="Elp3"/>
    <property type="match status" value="1"/>
</dbReference>
<evidence type="ECO:0000256" key="4">
    <source>
        <dbReference type="ARBA" id="ARBA00023004"/>
    </source>
</evidence>
<feature type="domain" description="B12-binding" evidence="7">
    <location>
        <begin position="98"/>
        <end position="235"/>
    </location>
</feature>
<keyword evidence="9" id="KW-1185">Reference proteome</keyword>
<comment type="caution">
    <text evidence="8">The sequence shown here is derived from an EMBL/GenBank/DDBJ whole genome shotgun (WGS) entry which is preliminary data.</text>
</comment>
<reference evidence="8" key="1">
    <citation type="journal article" date="2023" name="Int. J. Syst. Evol. Microbiol.">
        <title>Streptomyces meridianus sp. nov. isolated from brackish water of the Tagus estuary in Alcochete, Portugal.</title>
        <authorList>
            <person name="Santos J.D.N."/>
            <person name="Klimek D."/>
            <person name="Calusinska M."/>
            <person name="Lobo Da Cunha A."/>
            <person name="Catita J."/>
            <person name="Goncalves H."/>
            <person name="Gonzalez I."/>
            <person name="Reyes F."/>
            <person name="Lage O.M."/>
        </authorList>
    </citation>
    <scope>NUCLEOTIDE SEQUENCE</scope>
    <source>
        <strain evidence="8">MTZ3.1</strain>
    </source>
</reference>
<feature type="region of interest" description="Disordered" evidence="6">
    <location>
        <begin position="236"/>
        <end position="258"/>
    </location>
</feature>
<evidence type="ECO:0000256" key="2">
    <source>
        <dbReference type="ARBA" id="ARBA00022691"/>
    </source>
</evidence>
<protein>
    <submittedName>
        <fullName evidence="8">RiPP maturation radical SAM C-methyltransferase</fullName>
    </submittedName>
</protein>
<dbReference type="PANTHER" id="PTHR43409:SF7">
    <property type="entry name" value="BLL1977 PROTEIN"/>
    <property type="match status" value="1"/>
</dbReference>
<dbReference type="InterPro" id="IPR006638">
    <property type="entry name" value="Elp3/MiaA/NifB-like_rSAM"/>
</dbReference>
<name>A0ABT0XCX1_9ACTN</name>
<evidence type="ECO:0000256" key="5">
    <source>
        <dbReference type="ARBA" id="ARBA00023014"/>
    </source>
</evidence>
<keyword evidence="4" id="KW-0408">Iron</keyword>
<keyword evidence="3" id="KW-0479">Metal-binding</keyword>
<dbReference type="Proteomes" id="UP001167160">
    <property type="component" value="Unassembled WGS sequence"/>
</dbReference>
<evidence type="ECO:0000259" key="7">
    <source>
        <dbReference type="PROSITE" id="PS51332"/>
    </source>
</evidence>
<dbReference type="InterPro" id="IPR007197">
    <property type="entry name" value="rSAM"/>
</dbReference>
<sequence length="637" mass="71566">MTRKLLPLVQAPAPAQEAPGSPARQLRVALVNMPWARVDAPSIQCGLLASVVRNAGHECRVHYLNVELAALLGHRTYNGISEAGGERLHQFGEWLFSYAAFGDVRTEAEYHGEFPEVVNIWRDVTGEGPEEIHALRRDVLPQWLARCIEGIDWSSYDVVGFSSTFLQNTASLAIGRILKERFPELVQVYGGANFDGEMGPEYLEHISWIDHVVTGEGDLAFPTLLNRIAAGDPAVVPGVRSRGQTESAGESQRTQDLDTLPVPDYTEYFESLHRHGRSVVLGDTPVKLLVEFSRGCWWGQKHHCTFCGLNALGMGFRPKSGARALAELEQLLRDHPVAHVEAVDNILDMKHLTSLCAELAERHWDVSVFYEVKANLTRAQLSTLIRSGINRIQPGIESLSSHVLDLMRKGSTKLINIRLLKWAQYYGITVDWNILCGFPGETDTDYEEQAQLMPLLHHLRPPACGGVLWLERFSPYFTDASFALTNVRPRACYQYIYPESLDHSKIAYYFDYEAPDIASPEARDRMYGAVGEWRQKWRGDNLPSLTYESLPGRMDIVDRRTEQERRTLLEGWRAEAYEACGDSARSAKRIHQDLLDAGADISLDQVTAFLDDCCDDGLVVSEDGKYLALALPQNRQW</sequence>
<dbReference type="InterPro" id="IPR023404">
    <property type="entry name" value="rSAM_horseshoe"/>
</dbReference>
<gene>
    <name evidence="8" type="ORF">M1E25_23320</name>
</gene>